<dbReference type="Gene3D" id="3.90.75.20">
    <property type="match status" value="1"/>
</dbReference>
<keyword evidence="2" id="KW-0540">Nuclease</keyword>
<sequence>MNMEEKKVSTCLCLELKRMQIRYTDDEKAFLLNYIPGHTSVEVSEKFIERFGKYISTNQVSCFKKNNKIVSGIDTRFKKGSIPANKGKKMSAETYAKSSKTMFKKGNTPQNYRTVGSERINVNGYIEIKVKDPRTWKLKHRVIWEQHNGKIPKGMIVIFKDNNPLNCSVDNLMLISKDENLKMNRIGANEYKGIEKEVLLNLIRLKNSIKSKYRKRGYNE</sequence>
<keyword evidence="2" id="KW-0378">Hydrolase</keyword>
<dbReference type="EMBL" id="BK032618">
    <property type="protein sequence ID" value="DAF51604.1"/>
    <property type="molecule type" value="Genomic_DNA"/>
</dbReference>
<accession>A0A8S5SKL5</accession>
<feature type="domain" description="HNH nuclease" evidence="1">
    <location>
        <begin position="137"/>
        <end position="181"/>
    </location>
</feature>
<dbReference type="GO" id="GO:0004519">
    <property type="term" value="F:endonuclease activity"/>
    <property type="evidence" value="ECO:0007669"/>
    <property type="project" value="UniProtKB-KW"/>
</dbReference>
<evidence type="ECO:0000313" key="2">
    <source>
        <dbReference type="EMBL" id="DAF51604.1"/>
    </source>
</evidence>
<protein>
    <submittedName>
        <fullName evidence="2">Homing endonuclease</fullName>
    </submittedName>
</protein>
<dbReference type="Pfam" id="PF13392">
    <property type="entry name" value="HNH_3"/>
    <property type="match status" value="1"/>
</dbReference>
<proteinExistence type="predicted"/>
<dbReference type="InterPro" id="IPR003615">
    <property type="entry name" value="HNH_nuc"/>
</dbReference>
<dbReference type="SUPFAM" id="SSF54060">
    <property type="entry name" value="His-Me finger endonucleases"/>
    <property type="match status" value="1"/>
</dbReference>
<keyword evidence="2" id="KW-0255">Endonuclease</keyword>
<evidence type="ECO:0000259" key="1">
    <source>
        <dbReference type="Pfam" id="PF13392"/>
    </source>
</evidence>
<reference evidence="2" key="1">
    <citation type="journal article" date="2021" name="Proc. Natl. Acad. Sci. U.S.A.">
        <title>A Catalog of Tens of Thousands of Viruses from Human Metagenomes Reveals Hidden Associations with Chronic Diseases.</title>
        <authorList>
            <person name="Tisza M.J."/>
            <person name="Buck C.B."/>
        </authorList>
    </citation>
    <scope>NUCLEOTIDE SEQUENCE</scope>
    <source>
        <strain evidence="2">Ctgh419</strain>
    </source>
</reference>
<dbReference type="InterPro" id="IPR044925">
    <property type="entry name" value="His-Me_finger_sf"/>
</dbReference>
<organism evidence="2">
    <name type="scientific">Phage sp. ctgh419</name>
    <dbReference type="NCBI Taxonomy" id="2828009"/>
    <lineage>
        <taxon>Viruses</taxon>
    </lineage>
</organism>
<name>A0A8S5SKL5_9VIRU</name>